<dbReference type="EMBL" id="MUZQ01000025">
    <property type="protein sequence ID" value="OWK62557.1"/>
    <property type="molecule type" value="Genomic_DNA"/>
</dbReference>
<dbReference type="Gene3D" id="3.60.10.10">
    <property type="entry name" value="Endonuclease/exonuclease/phosphatase"/>
    <property type="match status" value="1"/>
</dbReference>
<sequence length="339" mass="37908">MYTNAHSRGNNHKELEARVQQQSCDVIAIMETWWDDSRSSALDGYKLFRTDRRGRREVAFYIREAFDAMGIETNGDEVECLWIKIRRKANKADILLGVCNHPPNQEEEVTSIYWKSAVNLKQRKQAVHKFSECVEDNLLLQLVNEPTRGGTMLDLLFANRDELVGDVVTPLVDAGKAVDIVYLDFSKAFDTVSHSTCGKAAAHGLDRSTLLGQELAGWPGPESGVLAPQFGKDVEMLERVQRRVTRLMRGLEHKPCEEQLRDLGLFSLEKRILRDDLITLCNSKSVSTAPHDLVLPVTSLRVPLIPPSMALTKMLSSAGPSSDPEGHHSSLVSTWTMSP</sequence>
<evidence type="ECO:0008006" key="4">
    <source>
        <dbReference type="Google" id="ProtNLM"/>
    </source>
</evidence>
<proteinExistence type="predicted"/>
<gene>
    <name evidence="2" type="ORF">RLOC_00012636</name>
</gene>
<organism evidence="2 3">
    <name type="scientific">Lonchura striata</name>
    <name type="common">white-rumped munia</name>
    <dbReference type="NCBI Taxonomy" id="40157"/>
    <lineage>
        <taxon>Eukaryota</taxon>
        <taxon>Metazoa</taxon>
        <taxon>Chordata</taxon>
        <taxon>Craniata</taxon>
        <taxon>Vertebrata</taxon>
        <taxon>Euteleostomi</taxon>
        <taxon>Archelosauria</taxon>
        <taxon>Archosauria</taxon>
        <taxon>Dinosauria</taxon>
        <taxon>Saurischia</taxon>
        <taxon>Theropoda</taxon>
        <taxon>Coelurosauria</taxon>
        <taxon>Aves</taxon>
        <taxon>Neognathae</taxon>
        <taxon>Neoaves</taxon>
        <taxon>Telluraves</taxon>
        <taxon>Australaves</taxon>
        <taxon>Passeriformes</taxon>
        <taxon>Passeroidea</taxon>
        <taxon>Estrildidae</taxon>
        <taxon>Estrildinae</taxon>
        <taxon>Lonchura</taxon>
    </lineage>
</organism>
<evidence type="ECO:0000313" key="3">
    <source>
        <dbReference type="Proteomes" id="UP000197619"/>
    </source>
</evidence>
<dbReference type="PANTHER" id="PTHR33395">
    <property type="entry name" value="TRANSCRIPTASE, PUTATIVE-RELATED-RELATED"/>
    <property type="match status" value="1"/>
</dbReference>
<comment type="caution">
    <text evidence="2">The sequence shown here is derived from an EMBL/GenBank/DDBJ whole genome shotgun (WGS) entry which is preliminary data.</text>
</comment>
<dbReference type="Proteomes" id="UP000197619">
    <property type="component" value="Unassembled WGS sequence"/>
</dbReference>
<evidence type="ECO:0000256" key="1">
    <source>
        <dbReference type="SAM" id="MobiDB-lite"/>
    </source>
</evidence>
<dbReference type="GO" id="GO:0031012">
    <property type="term" value="C:extracellular matrix"/>
    <property type="evidence" value="ECO:0007669"/>
    <property type="project" value="TreeGrafter"/>
</dbReference>
<dbReference type="GO" id="GO:0061343">
    <property type="term" value="P:cell adhesion involved in heart morphogenesis"/>
    <property type="evidence" value="ECO:0007669"/>
    <property type="project" value="TreeGrafter"/>
</dbReference>
<accession>A0A218V935</accession>
<dbReference type="PANTHER" id="PTHR33395:SF22">
    <property type="entry name" value="REVERSE TRANSCRIPTASE DOMAIN-CONTAINING PROTEIN"/>
    <property type="match status" value="1"/>
</dbReference>
<name>A0A218V935_9PASE</name>
<keyword evidence="3" id="KW-1185">Reference proteome</keyword>
<reference evidence="2 3" key="1">
    <citation type="submission" date="2017-05" db="EMBL/GenBank/DDBJ databases">
        <title>Genome of assembly of the Bengalese finch, Lonchura striata domestica.</title>
        <authorList>
            <person name="Colquitt B.M."/>
            <person name="Brainard M.S."/>
        </authorList>
    </citation>
    <scope>NUCLEOTIDE SEQUENCE [LARGE SCALE GENOMIC DNA]</scope>
    <source>
        <strain evidence="2">White83orange57</strain>
    </source>
</reference>
<dbReference type="AlphaFoldDB" id="A0A218V935"/>
<evidence type="ECO:0000313" key="2">
    <source>
        <dbReference type="EMBL" id="OWK62557.1"/>
    </source>
</evidence>
<dbReference type="SUPFAM" id="SSF56219">
    <property type="entry name" value="DNase I-like"/>
    <property type="match status" value="1"/>
</dbReference>
<dbReference type="InterPro" id="IPR036691">
    <property type="entry name" value="Endo/exonu/phosph_ase_sf"/>
</dbReference>
<dbReference type="GO" id="GO:0007508">
    <property type="term" value="P:larval heart development"/>
    <property type="evidence" value="ECO:0007669"/>
    <property type="project" value="TreeGrafter"/>
</dbReference>
<protein>
    <recommendedName>
        <fullName evidence="4">Reverse transcriptase domain-containing protein</fullName>
    </recommendedName>
</protein>
<feature type="region of interest" description="Disordered" evidence="1">
    <location>
        <begin position="315"/>
        <end position="339"/>
    </location>
</feature>
<feature type="compositionally biased region" description="Polar residues" evidence="1">
    <location>
        <begin position="330"/>
        <end position="339"/>
    </location>
</feature>